<name>A0A1F6CVX1_HANXR</name>
<evidence type="ECO:0000256" key="1">
    <source>
        <dbReference type="ARBA" id="ARBA00022602"/>
    </source>
</evidence>
<dbReference type="Proteomes" id="UP000178606">
    <property type="component" value="Unassembled WGS sequence"/>
</dbReference>
<dbReference type="Gene3D" id="3.40.50.1950">
    <property type="entry name" value="Flavin prenyltransferase-like"/>
    <property type="match status" value="1"/>
</dbReference>
<comment type="similarity">
    <text evidence="5">Belongs to the UbiX/PAD1 family.</text>
</comment>
<dbReference type="GO" id="GO:0106141">
    <property type="term" value="F:flavin prenyltransferase activity"/>
    <property type="evidence" value="ECO:0007669"/>
    <property type="project" value="UniProtKB-EC"/>
</dbReference>
<comment type="caution">
    <text evidence="5">Lacks conserved residue(s) required for the propagation of feature annotation.</text>
</comment>
<dbReference type="PANTHER" id="PTHR43374:SF1">
    <property type="entry name" value="FLAVIN PRENYLTRANSFERASE PAD1, MITOCHONDRIAL"/>
    <property type="match status" value="1"/>
</dbReference>
<comment type="caution">
    <text evidence="7">The sequence shown here is derived from an EMBL/GenBank/DDBJ whole genome shotgun (WGS) entry which is preliminary data.</text>
</comment>
<dbReference type="HAMAP" id="MF_01984">
    <property type="entry name" value="ubiX_pad"/>
    <property type="match status" value="1"/>
</dbReference>
<evidence type="ECO:0000256" key="2">
    <source>
        <dbReference type="ARBA" id="ARBA00022630"/>
    </source>
</evidence>
<evidence type="ECO:0000256" key="4">
    <source>
        <dbReference type="ARBA" id="ARBA00022679"/>
    </source>
</evidence>
<keyword evidence="1 5" id="KW-0637">Prenyltransferase</keyword>
<evidence type="ECO:0000313" key="7">
    <source>
        <dbReference type="EMBL" id="OGG53257.1"/>
    </source>
</evidence>
<feature type="binding site" evidence="5">
    <location>
        <begin position="10"/>
        <end position="12"/>
    </location>
    <ligand>
        <name>FMN</name>
        <dbReference type="ChEBI" id="CHEBI:58210"/>
    </ligand>
</feature>
<gene>
    <name evidence="5" type="primary">ubiX</name>
    <name evidence="7" type="ORF">A3F84_05105</name>
</gene>
<organism evidence="7 8">
    <name type="scientific">Handelsmanbacteria sp. (strain RIFCSPLOWO2_12_FULL_64_10)</name>
    <dbReference type="NCBI Taxonomy" id="1817868"/>
    <lineage>
        <taxon>Bacteria</taxon>
        <taxon>Candidatus Handelsmaniibacteriota</taxon>
    </lineage>
</organism>
<accession>A0A1F6CVX1</accession>
<dbReference type="EMBL" id="MFKF01000124">
    <property type="protein sequence ID" value="OGG53257.1"/>
    <property type="molecule type" value="Genomic_DNA"/>
</dbReference>
<dbReference type="GO" id="GO:0016831">
    <property type="term" value="F:carboxy-lyase activity"/>
    <property type="evidence" value="ECO:0007669"/>
    <property type="project" value="TreeGrafter"/>
</dbReference>
<keyword evidence="3 5" id="KW-0288">FMN</keyword>
<proteinExistence type="inferred from homology"/>
<dbReference type="Pfam" id="PF02441">
    <property type="entry name" value="Flavoprotein"/>
    <property type="match status" value="1"/>
</dbReference>
<sequence>MKRITLAITGASGAIYSLRTLRALLICGCHVDLIVSDYGWMLLKDEAGFDGKRSDLRSFLADAYGQAVEAGELEQHNFHDLASPLASGSVRSDGMAVVPCTMKALSGVAHGSSGNLIERAADVALKERRTLILVPREAPFNLIHLRNLLAAAEAGAIILPAMPAFYQKPRTFDDLADFIAGRVLNLLHIPHELFSPWKSEKD</sequence>
<keyword evidence="2 5" id="KW-0285">Flavoprotein</keyword>
<dbReference type="NCBIfam" id="NF004685">
    <property type="entry name" value="PRK06029.1"/>
    <property type="match status" value="1"/>
</dbReference>
<evidence type="ECO:0000256" key="5">
    <source>
        <dbReference type="HAMAP-Rule" id="MF_01984"/>
    </source>
</evidence>
<dbReference type="NCBIfam" id="TIGR00421">
    <property type="entry name" value="ubiX_pad"/>
    <property type="match status" value="1"/>
</dbReference>
<keyword evidence="4 5" id="KW-0808">Transferase</keyword>
<feature type="domain" description="Flavoprotein" evidence="6">
    <location>
        <begin position="2"/>
        <end position="186"/>
    </location>
</feature>
<evidence type="ECO:0000259" key="6">
    <source>
        <dbReference type="Pfam" id="PF02441"/>
    </source>
</evidence>
<comment type="catalytic activity">
    <reaction evidence="5">
        <text>dimethylallyl phosphate + FMNH2 = prenylated FMNH2 + phosphate</text>
        <dbReference type="Rhea" id="RHEA:37743"/>
        <dbReference type="ChEBI" id="CHEBI:43474"/>
        <dbReference type="ChEBI" id="CHEBI:57618"/>
        <dbReference type="ChEBI" id="CHEBI:87467"/>
        <dbReference type="ChEBI" id="CHEBI:88052"/>
        <dbReference type="EC" id="2.5.1.129"/>
    </reaction>
</comment>
<feature type="binding site" evidence="5">
    <location>
        <position position="36"/>
    </location>
    <ligand>
        <name>FMN</name>
        <dbReference type="ChEBI" id="CHEBI:58210"/>
    </ligand>
</feature>
<reference evidence="7 8" key="1">
    <citation type="journal article" date="2016" name="Nat. Commun.">
        <title>Thousands of microbial genomes shed light on interconnected biogeochemical processes in an aquifer system.</title>
        <authorList>
            <person name="Anantharaman K."/>
            <person name="Brown C.T."/>
            <person name="Hug L.A."/>
            <person name="Sharon I."/>
            <person name="Castelle C.J."/>
            <person name="Probst A.J."/>
            <person name="Thomas B.C."/>
            <person name="Singh A."/>
            <person name="Wilkins M.J."/>
            <person name="Karaoz U."/>
            <person name="Brodie E.L."/>
            <person name="Williams K.H."/>
            <person name="Hubbard S.S."/>
            <person name="Banfield J.F."/>
        </authorList>
    </citation>
    <scope>NUCLEOTIDE SEQUENCE [LARGE SCALE GENOMIC DNA]</scope>
    <source>
        <strain evidence="8">RIFCSPLOWO2_12_FULL_64_10</strain>
    </source>
</reference>
<dbReference type="PANTHER" id="PTHR43374">
    <property type="entry name" value="FLAVIN PRENYLTRANSFERASE"/>
    <property type="match status" value="1"/>
</dbReference>
<feature type="binding site" evidence="5">
    <location>
        <position position="136"/>
    </location>
    <ligand>
        <name>FMN</name>
        <dbReference type="ChEBI" id="CHEBI:58210"/>
    </ligand>
</feature>
<dbReference type="InterPro" id="IPR003382">
    <property type="entry name" value="Flavoprotein"/>
</dbReference>
<dbReference type="SUPFAM" id="SSF52507">
    <property type="entry name" value="Homo-oligomeric flavin-containing Cys decarboxylases, HFCD"/>
    <property type="match status" value="1"/>
</dbReference>
<feature type="binding site" evidence="5">
    <location>
        <position position="166"/>
    </location>
    <ligand>
        <name>dimethylallyl phosphate</name>
        <dbReference type="ChEBI" id="CHEBI:88052"/>
    </ligand>
</feature>
<dbReference type="EC" id="2.5.1.129" evidence="5"/>
<evidence type="ECO:0000313" key="8">
    <source>
        <dbReference type="Proteomes" id="UP000178606"/>
    </source>
</evidence>
<feature type="binding site" evidence="5">
    <location>
        <position position="182"/>
    </location>
    <ligand>
        <name>dimethylallyl phosphate</name>
        <dbReference type="ChEBI" id="CHEBI:88052"/>
    </ligand>
</feature>
<evidence type="ECO:0000256" key="3">
    <source>
        <dbReference type="ARBA" id="ARBA00022643"/>
    </source>
</evidence>
<protein>
    <recommendedName>
        <fullName evidence="5">Flavin prenyltransferase UbiX</fullName>
        <ecNumber evidence="5">2.5.1.129</ecNumber>
    </recommendedName>
</protein>
<comment type="function">
    <text evidence="5">Flavin prenyltransferase that catalyzes the synthesis of the prenylated FMN cofactor (prenyl-FMN) for 4-hydroxy-3-polyprenylbenzoic acid decarboxylase UbiD. The prenyltransferase is metal-independent and links a dimethylallyl moiety from dimethylallyl monophosphate (DMAP) to the flavin N5 and C6 atoms of FMN.</text>
</comment>
<dbReference type="InterPro" id="IPR036551">
    <property type="entry name" value="Flavin_trans-like"/>
</dbReference>
<dbReference type="AlphaFoldDB" id="A0A1F6CVX1"/>
<dbReference type="InterPro" id="IPR004507">
    <property type="entry name" value="UbiX-like"/>
</dbReference>